<dbReference type="AlphaFoldDB" id="A0A0E3V694"/>
<dbReference type="RefSeq" id="WP_046376432.1">
    <property type="nucleotide sequence ID" value="NZ_CP010429.1"/>
</dbReference>
<accession>A0A0E3V694</accession>
<organism evidence="1 2">
    <name type="scientific">Spirosoma radiotolerans</name>
    <dbReference type="NCBI Taxonomy" id="1379870"/>
    <lineage>
        <taxon>Bacteria</taxon>
        <taxon>Pseudomonadati</taxon>
        <taxon>Bacteroidota</taxon>
        <taxon>Cytophagia</taxon>
        <taxon>Cytophagales</taxon>
        <taxon>Cytophagaceae</taxon>
        <taxon>Spirosoma</taxon>
    </lineage>
</organism>
<protein>
    <recommendedName>
        <fullName evidence="3">DUF4595 domain-containing protein</fullName>
    </recommendedName>
</protein>
<evidence type="ECO:0000313" key="1">
    <source>
        <dbReference type="EMBL" id="AKD54832.1"/>
    </source>
</evidence>
<proteinExistence type="predicted"/>
<dbReference type="Proteomes" id="UP000033054">
    <property type="component" value="Chromosome"/>
</dbReference>
<sequence>MKAVQQASLFFLPLLVFILVIGCSRQSVQDPTPVNPGGRLVSKTDLYYNRTDYYIYENQQVKSIVRKDDKTGAVIFTQLLYYSPKGKVTSIVRQMPDRTLLDYTAEYDAENRLVNEKINPNAESVAGVYSYSYSSAGLPTKFEYHIENPASPRPGGPTYYTAEFNSDKTVSKIYKQSSDGGVEELWVSFFYENTFNPYSTLSLPVAYTYPHINAYFIPIRNLAKVTHPYATNMESTIECIYEYDAKKRITSAVVSAYTPTTQPSLGTKFLFRYED</sequence>
<dbReference type="PROSITE" id="PS51257">
    <property type="entry name" value="PROKAR_LIPOPROTEIN"/>
    <property type="match status" value="1"/>
</dbReference>
<dbReference type="HOGENOM" id="CLU_1011587_0_0_10"/>
<dbReference type="PATRIC" id="fig|1379870.5.peg.1702"/>
<reference evidence="1 2" key="1">
    <citation type="journal article" date="2014" name="Curr. Microbiol.">
        <title>Spirosoma radiotolerans sp. nov., a gamma-radiation-resistant bacterium isolated from gamma ray-irradiated soil.</title>
        <authorList>
            <person name="Lee J.J."/>
            <person name="Srinivasan S."/>
            <person name="Lim S."/>
            <person name="Joe M."/>
            <person name="Im S."/>
            <person name="Bae S.I."/>
            <person name="Park K.R."/>
            <person name="Han J.H."/>
            <person name="Park S.H."/>
            <person name="Joo B.M."/>
            <person name="Park S.J."/>
            <person name="Kim M.K."/>
        </authorList>
    </citation>
    <scope>NUCLEOTIDE SEQUENCE [LARGE SCALE GENOMIC DNA]</scope>
    <source>
        <strain evidence="1 2">DG5A</strain>
    </source>
</reference>
<evidence type="ECO:0000313" key="2">
    <source>
        <dbReference type="Proteomes" id="UP000033054"/>
    </source>
</evidence>
<evidence type="ECO:0008006" key="3">
    <source>
        <dbReference type="Google" id="ProtNLM"/>
    </source>
</evidence>
<keyword evidence="2" id="KW-1185">Reference proteome</keyword>
<gene>
    <name evidence="1" type="ORF">SD10_07845</name>
</gene>
<dbReference type="Gene3D" id="2.180.10.10">
    <property type="entry name" value="RHS repeat-associated core"/>
    <property type="match status" value="1"/>
</dbReference>
<dbReference type="KEGG" id="srd:SD10_07845"/>
<name>A0A0E3V694_9BACT</name>
<dbReference type="EMBL" id="CP010429">
    <property type="protein sequence ID" value="AKD54832.1"/>
    <property type="molecule type" value="Genomic_DNA"/>
</dbReference>